<proteinExistence type="predicted"/>
<comment type="caution">
    <text evidence="1">The sequence shown here is derived from an EMBL/GenBank/DDBJ whole genome shotgun (WGS) entry which is preliminary data.</text>
</comment>
<evidence type="ECO:0000313" key="2">
    <source>
        <dbReference type="Proteomes" id="UP001311915"/>
    </source>
</evidence>
<organism evidence="1 2">
    <name type="scientific">Solanum pinnatisectum</name>
    <name type="common">tansyleaf nightshade</name>
    <dbReference type="NCBI Taxonomy" id="50273"/>
    <lineage>
        <taxon>Eukaryota</taxon>
        <taxon>Viridiplantae</taxon>
        <taxon>Streptophyta</taxon>
        <taxon>Embryophyta</taxon>
        <taxon>Tracheophyta</taxon>
        <taxon>Spermatophyta</taxon>
        <taxon>Magnoliopsida</taxon>
        <taxon>eudicotyledons</taxon>
        <taxon>Gunneridae</taxon>
        <taxon>Pentapetalae</taxon>
        <taxon>asterids</taxon>
        <taxon>lamiids</taxon>
        <taxon>Solanales</taxon>
        <taxon>Solanaceae</taxon>
        <taxon>Solanoideae</taxon>
        <taxon>Solaneae</taxon>
        <taxon>Solanum</taxon>
    </lineage>
</organism>
<evidence type="ECO:0000313" key="1">
    <source>
        <dbReference type="EMBL" id="KAK4716381.1"/>
    </source>
</evidence>
<keyword evidence="2" id="KW-1185">Reference proteome</keyword>
<sequence length="90" mass="9751">MLTARGLFAGLPADDPHAHIAKLNHVCKSCIGRSDWDINVIGLRVFPLSLAAMLRCGSINSLQLNLYMGAVDRGIFSKILSSVQEVEQEG</sequence>
<protein>
    <submittedName>
        <fullName evidence="1">Uncharacterized protein</fullName>
    </submittedName>
</protein>
<dbReference type="AlphaFoldDB" id="A0AAV9KSG0"/>
<dbReference type="Proteomes" id="UP001311915">
    <property type="component" value="Unassembled WGS sequence"/>
</dbReference>
<accession>A0AAV9KSG0</accession>
<gene>
    <name evidence="1" type="ORF">R3W88_014719</name>
</gene>
<dbReference type="EMBL" id="JAWPEI010000009">
    <property type="protein sequence ID" value="KAK4716381.1"/>
    <property type="molecule type" value="Genomic_DNA"/>
</dbReference>
<name>A0AAV9KSG0_9SOLN</name>
<reference evidence="1 2" key="1">
    <citation type="submission" date="2023-10" db="EMBL/GenBank/DDBJ databases">
        <title>Genome-Wide Identification Analysis in wild type Solanum Pinnatisectum Reveals Some Genes Defensing Phytophthora Infestans.</title>
        <authorList>
            <person name="Sun C."/>
        </authorList>
    </citation>
    <scope>NUCLEOTIDE SEQUENCE [LARGE SCALE GENOMIC DNA]</scope>
    <source>
        <strain evidence="1">LQN</strain>
        <tissue evidence="1">Leaf</tissue>
    </source>
</reference>